<feature type="transmembrane region" description="Helical" evidence="6">
    <location>
        <begin position="186"/>
        <end position="211"/>
    </location>
</feature>
<evidence type="ECO:0000256" key="4">
    <source>
        <dbReference type="ARBA" id="ARBA00023136"/>
    </source>
</evidence>
<evidence type="ECO:0000256" key="1">
    <source>
        <dbReference type="ARBA" id="ARBA00004141"/>
    </source>
</evidence>
<evidence type="ECO:0000256" key="5">
    <source>
        <dbReference type="SAM" id="MobiDB-lite"/>
    </source>
</evidence>
<dbReference type="CDD" id="cd17364">
    <property type="entry name" value="MFS_PhT"/>
    <property type="match status" value="1"/>
</dbReference>
<reference evidence="8" key="1">
    <citation type="submission" date="2013-08" db="EMBL/GenBank/DDBJ databases">
        <title>Gene expansion shapes genome architecture in the human pathogen Lichtheimia corymbifera: an evolutionary genomics analysis in the ancient terrestrial Mucorales (Mucoromycotina).</title>
        <authorList>
            <person name="Schwartze V.U."/>
            <person name="Winter S."/>
            <person name="Shelest E."/>
            <person name="Marcet-Houben M."/>
            <person name="Horn F."/>
            <person name="Wehner S."/>
            <person name="Hoffmann K."/>
            <person name="Riege K."/>
            <person name="Sammeth M."/>
            <person name="Nowrousian M."/>
            <person name="Valiante V."/>
            <person name="Linde J."/>
            <person name="Jacobsen I.D."/>
            <person name="Marz M."/>
            <person name="Brakhage A.A."/>
            <person name="Gabaldon T."/>
            <person name="Bocker S."/>
            <person name="Voigt K."/>
        </authorList>
    </citation>
    <scope>NUCLEOTIDE SEQUENCE [LARGE SCALE GENOMIC DNA]</scope>
    <source>
        <strain evidence="8">FSU 9682</strain>
    </source>
</reference>
<dbReference type="EMBL" id="CBTN010000034">
    <property type="protein sequence ID" value="CDH55969.1"/>
    <property type="molecule type" value="Genomic_DNA"/>
</dbReference>
<proteinExistence type="predicted"/>
<feature type="transmembrane region" description="Helical" evidence="6">
    <location>
        <begin position="223"/>
        <end position="242"/>
    </location>
</feature>
<feature type="transmembrane region" description="Helical" evidence="6">
    <location>
        <begin position="384"/>
        <end position="402"/>
    </location>
</feature>
<evidence type="ECO:0000256" key="6">
    <source>
        <dbReference type="SAM" id="Phobius"/>
    </source>
</evidence>
<feature type="transmembrane region" description="Helical" evidence="6">
    <location>
        <begin position="311"/>
        <end position="331"/>
    </location>
</feature>
<protein>
    <submittedName>
        <fullName evidence="8">Phosphate:h symporter</fullName>
    </submittedName>
</protein>
<feature type="transmembrane region" description="Helical" evidence="6">
    <location>
        <begin position="144"/>
        <end position="165"/>
    </location>
</feature>
<dbReference type="PANTHER" id="PTHR24064">
    <property type="entry name" value="SOLUTE CARRIER FAMILY 22 MEMBER"/>
    <property type="match status" value="1"/>
</dbReference>
<dbReference type="GO" id="GO:0022857">
    <property type="term" value="F:transmembrane transporter activity"/>
    <property type="evidence" value="ECO:0007669"/>
    <property type="project" value="InterPro"/>
</dbReference>
<dbReference type="SUPFAM" id="SSF103473">
    <property type="entry name" value="MFS general substrate transporter"/>
    <property type="match status" value="1"/>
</dbReference>
<feature type="transmembrane region" description="Helical" evidence="6">
    <location>
        <begin position="119"/>
        <end position="138"/>
    </location>
</feature>
<dbReference type="InterPro" id="IPR005829">
    <property type="entry name" value="Sugar_transporter_CS"/>
</dbReference>
<keyword evidence="9" id="KW-1185">Reference proteome</keyword>
<evidence type="ECO:0000259" key="7">
    <source>
        <dbReference type="PROSITE" id="PS50850"/>
    </source>
</evidence>
<comment type="subcellular location">
    <subcellularLocation>
        <location evidence="1">Membrane</location>
        <topology evidence="1">Multi-pass membrane protein</topology>
    </subcellularLocation>
</comment>
<dbReference type="Gene3D" id="1.20.1250.20">
    <property type="entry name" value="MFS general substrate transporter like domains"/>
    <property type="match status" value="2"/>
</dbReference>
<feature type="domain" description="Major facilitator superfamily (MFS) profile" evidence="7">
    <location>
        <begin position="48"/>
        <end position="506"/>
    </location>
</feature>
<dbReference type="PROSITE" id="PS50850">
    <property type="entry name" value="MFS"/>
    <property type="match status" value="1"/>
</dbReference>
<dbReference type="InterPro" id="IPR020846">
    <property type="entry name" value="MFS_dom"/>
</dbReference>
<dbReference type="STRING" id="1263082.A0A068S132"/>
<dbReference type="Proteomes" id="UP000027586">
    <property type="component" value="Unassembled WGS sequence"/>
</dbReference>
<gene>
    <name evidence="8" type="ORF">LCOR_07062.1</name>
</gene>
<dbReference type="InterPro" id="IPR036259">
    <property type="entry name" value="MFS_trans_sf"/>
</dbReference>
<feature type="transmembrane region" description="Helical" evidence="6">
    <location>
        <begin position="351"/>
        <end position="372"/>
    </location>
</feature>
<evidence type="ECO:0000256" key="3">
    <source>
        <dbReference type="ARBA" id="ARBA00022989"/>
    </source>
</evidence>
<dbReference type="Pfam" id="PF00083">
    <property type="entry name" value="Sugar_tr"/>
    <property type="match status" value="1"/>
</dbReference>
<feature type="transmembrane region" description="Helical" evidence="6">
    <location>
        <begin position="444"/>
        <end position="464"/>
    </location>
</feature>
<keyword evidence="2 6" id="KW-0812">Transmembrane</keyword>
<comment type="caution">
    <text evidence="8">The sequence shown here is derived from an EMBL/GenBank/DDBJ whole genome shotgun (WGS) entry which is preliminary data.</text>
</comment>
<evidence type="ECO:0000313" key="9">
    <source>
        <dbReference type="Proteomes" id="UP000027586"/>
    </source>
</evidence>
<feature type="region of interest" description="Disordered" evidence="5">
    <location>
        <begin position="523"/>
        <end position="545"/>
    </location>
</feature>
<evidence type="ECO:0000313" key="8">
    <source>
        <dbReference type="EMBL" id="CDH55969.1"/>
    </source>
</evidence>
<feature type="compositionally biased region" description="Basic and acidic residues" evidence="5">
    <location>
        <begin position="530"/>
        <end position="545"/>
    </location>
</feature>
<dbReference type="VEuPathDB" id="FungiDB:LCOR_07062.1"/>
<accession>A0A068S132</accession>
<feature type="transmembrane region" description="Helical" evidence="6">
    <location>
        <begin position="92"/>
        <end position="112"/>
    </location>
</feature>
<sequence length="545" mass="59470">MAPSLSESSSSSALEREHMDSAERKLKSLEKLDDTGAGTKFNWFTVRTILTAGAGFFTDSYDIFIINLVTPMLGYVYYPHMNNKVPSDIEGVIKGMTSVGTMFGQLFFGALGDILGRKIYGFELLVIIIGTINCATSASTVRGVSAIAFLGLWRLILGFGIGGDYPMSATVVSEWSTTGRRGMMMALIFSMQGIGNLAAAIVTLIILAIFKGAVNDDVFNLDYVWRLCIGLGAVPAVGTIYLRFTMPESPRYALDVEHDVEAAAAAKGQTVSDDLAKQYTKVDTKQRNHWAEFRAYFGQWKHLRTLLGTSLSWFLLDVAFYGLGLNNSYILEAIGFSSKSTPFETVWANTVGQIIITCLGSVPGYYLTVIFVERWGRRPIQIMGFTMCTILFTILAAAYYPLRDNAMPAFITVFTLAQLFMNFGANCTTFIIPGEVFPTKVRATAHGISAASGKAGAILASFAFNVLVDHGGAPGEHAFLPETLGIFAGIMFLGLIVTILWIPETKGLDLSVFEEDYVPPNVMVENDDANAPRESIDAETEPKHH</sequence>
<feature type="transmembrane region" description="Helical" evidence="6">
    <location>
        <begin position="484"/>
        <end position="502"/>
    </location>
</feature>
<keyword evidence="3 6" id="KW-1133">Transmembrane helix</keyword>
<evidence type="ECO:0000256" key="2">
    <source>
        <dbReference type="ARBA" id="ARBA00022692"/>
    </source>
</evidence>
<dbReference type="AlphaFoldDB" id="A0A068S132"/>
<organism evidence="8 9">
    <name type="scientific">Lichtheimia corymbifera JMRC:FSU:9682</name>
    <dbReference type="NCBI Taxonomy" id="1263082"/>
    <lineage>
        <taxon>Eukaryota</taxon>
        <taxon>Fungi</taxon>
        <taxon>Fungi incertae sedis</taxon>
        <taxon>Mucoromycota</taxon>
        <taxon>Mucoromycotina</taxon>
        <taxon>Mucoromycetes</taxon>
        <taxon>Mucorales</taxon>
        <taxon>Lichtheimiaceae</taxon>
        <taxon>Lichtheimia</taxon>
    </lineage>
</organism>
<dbReference type="InterPro" id="IPR005828">
    <property type="entry name" value="MFS_sugar_transport-like"/>
</dbReference>
<dbReference type="PROSITE" id="PS00216">
    <property type="entry name" value="SUGAR_TRANSPORT_1"/>
    <property type="match status" value="1"/>
</dbReference>
<dbReference type="GO" id="GO:0016020">
    <property type="term" value="C:membrane"/>
    <property type="evidence" value="ECO:0007669"/>
    <property type="project" value="UniProtKB-SubCell"/>
</dbReference>
<dbReference type="OrthoDB" id="433512at2759"/>
<keyword evidence="4 6" id="KW-0472">Membrane</keyword>
<feature type="transmembrane region" description="Helical" evidence="6">
    <location>
        <begin position="408"/>
        <end position="432"/>
    </location>
</feature>
<name>A0A068S132_9FUNG</name>